<evidence type="ECO:0000313" key="5">
    <source>
        <dbReference type="EMBL" id="KKF29029.1"/>
    </source>
</evidence>
<gene>
    <name evidence="5" type="ORF">EH28_00263</name>
</gene>
<protein>
    <recommendedName>
        <fullName evidence="4">Chemokine interleukin-8-like domain-containing protein</fullName>
    </recommendedName>
</protein>
<dbReference type="SUPFAM" id="SSF54117">
    <property type="entry name" value="Interleukin 8-like chemokines"/>
    <property type="match status" value="1"/>
</dbReference>
<dbReference type="OrthoDB" id="8872899at2759"/>
<dbReference type="GO" id="GO:0005615">
    <property type="term" value="C:extracellular space"/>
    <property type="evidence" value="ECO:0007669"/>
    <property type="project" value="UniProtKB-KW"/>
</dbReference>
<dbReference type="EMBL" id="KQ041239">
    <property type="protein sequence ID" value="KKF29029.1"/>
    <property type="molecule type" value="Genomic_DNA"/>
</dbReference>
<feature type="signal peptide" evidence="3">
    <location>
        <begin position="1"/>
        <end position="20"/>
    </location>
</feature>
<organism evidence="5">
    <name type="scientific">Larimichthys crocea</name>
    <name type="common">Large yellow croaker</name>
    <name type="synonym">Pseudosciaena crocea</name>
    <dbReference type="NCBI Taxonomy" id="215358"/>
    <lineage>
        <taxon>Eukaryota</taxon>
        <taxon>Metazoa</taxon>
        <taxon>Chordata</taxon>
        <taxon>Craniata</taxon>
        <taxon>Vertebrata</taxon>
        <taxon>Euteleostomi</taxon>
        <taxon>Actinopterygii</taxon>
        <taxon>Neopterygii</taxon>
        <taxon>Teleostei</taxon>
        <taxon>Neoteleostei</taxon>
        <taxon>Acanthomorphata</taxon>
        <taxon>Eupercaria</taxon>
        <taxon>Sciaenidae</taxon>
        <taxon>Larimichthys</taxon>
    </lineage>
</organism>
<evidence type="ECO:0000256" key="2">
    <source>
        <dbReference type="SAM" id="MobiDB-lite"/>
    </source>
</evidence>
<keyword evidence="3" id="KW-0732">Signal</keyword>
<dbReference type="GO" id="GO:0008009">
    <property type="term" value="F:chemokine activity"/>
    <property type="evidence" value="ECO:0007669"/>
    <property type="project" value="InterPro"/>
</dbReference>
<dbReference type="InterPro" id="IPR001089">
    <property type="entry name" value="Chemokine_CXC"/>
</dbReference>
<dbReference type="PRINTS" id="PR00437">
    <property type="entry name" value="SMALLCYTKCXC"/>
</dbReference>
<evidence type="ECO:0000259" key="4">
    <source>
        <dbReference type="SMART" id="SM00199"/>
    </source>
</evidence>
<proteinExistence type="predicted"/>
<feature type="chain" id="PRO_5002528184" description="Chemokine interleukin-8-like domain-containing protein" evidence="3">
    <location>
        <begin position="21"/>
        <end position="115"/>
    </location>
</feature>
<feature type="domain" description="Chemokine interleukin-8-like" evidence="4">
    <location>
        <begin position="26"/>
        <end position="86"/>
    </location>
</feature>
<dbReference type="KEGG" id="lco:104922721"/>
<dbReference type="GO" id="GO:0006955">
    <property type="term" value="P:immune response"/>
    <property type="evidence" value="ECO:0007669"/>
    <property type="project" value="InterPro"/>
</dbReference>
<dbReference type="RefSeq" id="XP_019115250.2">
    <property type="nucleotide sequence ID" value="XM_019259705.2"/>
</dbReference>
<feature type="region of interest" description="Disordered" evidence="2">
    <location>
        <begin position="91"/>
        <end position="115"/>
    </location>
</feature>
<dbReference type="Gene3D" id="2.40.50.40">
    <property type="match status" value="1"/>
</dbReference>
<accession>A0A0F8CBQ0</accession>
<sequence>MSGIIRVFLLLAVTVCVSKAHTYETGQQCLCRSVRQSLVKSATKDIQIYPATIFCDKVEIVVTTNAGLRYCLNPNLKAVKKLLANVINKQSQIQTSTPRPTENASTPGSTDTARI</sequence>
<reference evidence="5" key="1">
    <citation type="journal article" date="2015" name="PLoS Genet.">
        <title>Genome Sequencing of the Perciform Fish Larimichthys crocea Provides Insights into Molecular and Genetic Mechanisms of Stress Adaptation.</title>
        <authorList>
            <person name="Ao J."/>
            <person name="Mu Y."/>
            <person name="Xiang L.X."/>
            <person name="Fan D."/>
            <person name="Feng M."/>
            <person name="Zhang S."/>
            <person name="Shi Q."/>
            <person name="Zhu L.Y."/>
            <person name="Li T."/>
            <person name="Ding Y."/>
            <person name="Nie L."/>
            <person name="Li Q."/>
            <person name="Dong W.R."/>
            <person name="Jiang L."/>
            <person name="Sun B."/>
            <person name="Zhang X."/>
            <person name="Li M."/>
            <person name="Zhang H.Q."/>
            <person name="Xie S."/>
            <person name="Zhu Y."/>
            <person name="Jiang X."/>
            <person name="Wang X."/>
            <person name="Mu P."/>
            <person name="Chen W."/>
            <person name="Yue Z."/>
            <person name="Wang Z."/>
            <person name="Wang J."/>
            <person name="Shao J.Z."/>
            <person name="Chen X."/>
        </authorList>
    </citation>
    <scope>NUCLEOTIDE SEQUENCE [LARGE SCALE GENOMIC DNA]</scope>
    <source>
        <strain evidence="5">SSNF</strain>
        <tissue evidence="5">Blood</tissue>
    </source>
</reference>
<evidence type="ECO:0000256" key="3">
    <source>
        <dbReference type="SAM" id="SignalP"/>
    </source>
</evidence>
<dbReference type="SMART" id="SM00199">
    <property type="entry name" value="SCY"/>
    <property type="match status" value="1"/>
</dbReference>
<keyword evidence="1" id="KW-0202">Cytokine</keyword>
<dbReference type="AlphaFoldDB" id="A0A0F8CBQ0"/>
<dbReference type="InterPro" id="IPR036048">
    <property type="entry name" value="Interleukin_8-like_sf"/>
</dbReference>
<dbReference type="Pfam" id="PF00048">
    <property type="entry name" value="IL8"/>
    <property type="match status" value="1"/>
</dbReference>
<name>A0A0F8CBQ0_LARCR</name>
<dbReference type="InterPro" id="IPR001811">
    <property type="entry name" value="Chemokine_IL8-like_dom"/>
</dbReference>
<evidence type="ECO:0000256" key="1">
    <source>
        <dbReference type="ARBA" id="ARBA00022514"/>
    </source>
</evidence>